<dbReference type="eggNOG" id="COG3475">
    <property type="taxonomic scope" value="Bacteria"/>
</dbReference>
<reference evidence="2 3" key="1">
    <citation type="submission" date="2010-02" db="EMBL/GenBank/DDBJ databases">
        <authorList>
            <person name="Weinstock G."/>
            <person name="Sodergren E."/>
            <person name="Clifton S."/>
            <person name="Fulton L."/>
            <person name="Fulton B."/>
            <person name="Courtney L."/>
            <person name="Fronick C."/>
            <person name="Harrison M."/>
            <person name="Strong C."/>
            <person name="Farmer C."/>
            <person name="Delahaunty K."/>
            <person name="Markovic C."/>
            <person name="Hall O."/>
            <person name="Minx P."/>
            <person name="Tomlinson C."/>
            <person name="Mitreva M."/>
            <person name="Nelson J."/>
            <person name="Hou S."/>
            <person name="Wollam A."/>
            <person name="Pepin K.H."/>
            <person name="Johnson M."/>
            <person name="Bhonagiri V."/>
            <person name="Zhang X."/>
            <person name="Suruliraj S."/>
            <person name="Warren W."/>
            <person name="Chinwalla A."/>
            <person name="Mardis E.R."/>
            <person name="Wilson R.K."/>
        </authorList>
    </citation>
    <scope>NUCLEOTIDE SEQUENCE [LARGE SCALE GENOMIC DNA]</scope>
    <source>
        <strain evidence="2 3">DSM 2876</strain>
    </source>
</reference>
<evidence type="ECO:0000259" key="1">
    <source>
        <dbReference type="Pfam" id="PF04991"/>
    </source>
</evidence>
<feature type="domain" description="LicD/FKTN/FKRP nucleotidyltransferase" evidence="1">
    <location>
        <begin position="25"/>
        <end position="252"/>
    </location>
</feature>
<dbReference type="InterPro" id="IPR052942">
    <property type="entry name" value="LPS_cholinephosphotransferase"/>
</dbReference>
<name>D4S1X1_9FIRM</name>
<comment type="caution">
    <text evidence="2">The sequence shown here is derived from an EMBL/GenBank/DDBJ whole genome shotgun (WGS) entry which is preliminary data.</text>
</comment>
<protein>
    <submittedName>
        <fullName evidence="2">LICD family protein</fullName>
    </submittedName>
</protein>
<evidence type="ECO:0000313" key="2">
    <source>
        <dbReference type="EMBL" id="EFF67869.1"/>
    </source>
</evidence>
<dbReference type="PANTHER" id="PTHR43404">
    <property type="entry name" value="LIPOPOLYSACCHARIDE CHOLINEPHOSPHOTRANSFERASE LICD"/>
    <property type="match status" value="1"/>
</dbReference>
<dbReference type="AlphaFoldDB" id="D4S1X1"/>
<keyword evidence="3" id="KW-1185">Reference proteome</keyword>
<sequence length="274" mass="32515">MSHKLDVKETQNVAADILEVIAGLCDKLSLRYYLFYGTLIGAVRHNGFIPWDDDLDIMMPRKDHDILVKYLLDNKEMFPDLEVFNHDVNKKYPYMITRISDKRYRIIMNNEKEYGMGIFIDIYPFDGLGDTEQEALKFGLKGDRLSSLCYQSTRVRCATETTTSTFRKIIKFPVFVFSKVMGKNFFQNRLKKLERVKDYDKSEYVGCVVWLSGGRKDIFPRKWFDEYVMIKFGDKEYRCPKEYDKFLTQVYGDYMQLPPENERIGHHNYYVIAR</sequence>
<proteinExistence type="predicted"/>
<dbReference type="GeneID" id="98917780"/>
<evidence type="ECO:0000313" key="3">
    <source>
        <dbReference type="Proteomes" id="UP000006238"/>
    </source>
</evidence>
<dbReference type="Proteomes" id="UP000006238">
    <property type="component" value="Unassembled WGS sequence"/>
</dbReference>
<dbReference type="Pfam" id="PF04991">
    <property type="entry name" value="LicD"/>
    <property type="match status" value="1"/>
</dbReference>
<organism evidence="2 3">
    <name type="scientific">Eshraghiella crossota DSM 2876</name>
    <dbReference type="NCBI Taxonomy" id="511680"/>
    <lineage>
        <taxon>Bacteria</taxon>
        <taxon>Bacillati</taxon>
        <taxon>Bacillota</taxon>
        <taxon>Clostridia</taxon>
        <taxon>Lachnospirales</taxon>
        <taxon>Lachnospiraceae</taxon>
        <taxon>Eshraghiella</taxon>
    </lineage>
</organism>
<dbReference type="RefSeq" id="WP_005604064.1">
    <property type="nucleotide sequence ID" value="NZ_GG663524.1"/>
</dbReference>
<dbReference type="EMBL" id="ABWN01000035">
    <property type="protein sequence ID" value="EFF67869.1"/>
    <property type="molecule type" value="Genomic_DNA"/>
</dbReference>
<dbReference type="GO" id="GO:0009100">
    <property type="term" value="P:glycoprotein metabolic process"/>
    <property type="evidence" value="ECO:0007669"/>
    <property type="project" value="UniProtKB-ARBA"/>
</dbReference>
<dbReference type="HOGENOM" id="CLU_075543_1_0_9"/>
<dbReference type="PANTHER" id="PTHR43404:SF2">
    <property type="entry name" value="LIPOPOLYSACCHARIDE CHOLINEPHOSPHOTRANSFERASE LICD"/>
    <property type="match status" value="1"/>
</dbReference>
<accession>D4S1X1</accession>
<gene>
    <name evidence="2" type="ORF">BUTYVIB_02093</name>
</gene>
<dbReference type="InterPro" id="IPR007074">
    <property type="entry name" value="LicD/FKTN/FKRP_NTP_transf"/>
</dbReference>